<dbReference type="InterPro" id="IPR027417">
    <property type="entry name" value="P-loop_NTPase"/>
</dbReference>
<organism evidence="1 2">
    <name type="scientific">Moorena producens (strain JHB)</name>
    <dbReference type="NCBI Taxonomy" id="1454205"/>
    <lineage>
        <taxon>Bacteria</taxon>
        <taxon>Bacillati</taxon>
        <taxon>Cyanobacteriota</taxon>
        <taxon>Cyanophyceae</taxon>
        <taxon>Coleofasciculales</taxon>
        <taxon>Coleofasciculaceae</taxon>
        <taxon>Moorena</taxon>
    </lineage>
</organism>
<protein>
    <submittedName>
        <fullName evidence="1">Sulfotransferase family protein</fullName>
    </submittedName>
</protein>
<dbReference type="EMBL" id="CP017708">
    <property type="protein sequence ID" value="AOY83449.1"/>
    <property type="molecule type" value="Genomic_DNA"/>
</dbReference>
<proteinExistence type="predicted"/>
<sequence length="248" mass="29285">MKKILALWATLRSTSTAFETMMLQRGDFLIVHEPFGLSYYNSPERRDTNRYPDLELNPEYNYQTTWQRLKQQADSQAVFIKDMAYYMFHVADREFLSIFENTFIVRHPAKMLPSLYDKWPDLTLEETGYAELYKLFEMAKKFSGKIPVVIDSDDLVKKPEATVKAYCDAVGIPFIREALKWEPKSRPELTNWDGGTWIANAMSSSGFKEQKKYNYVAVEDNEHLQNAYEFCLPYYEKLWEHRIRITES</sequence>
<dbReference type="Pfam" id="PF19798">
    <property type="entry name" value="Sulfotransfer_5"/>
    <property type="match status" value="1"/>
</dbReference>
<gene>
    <name evidence="1" type="ORF">BJP36_29580</name>
</gene>
<dbReference type="SUPFAM" id="SSF52540">
    <property type="entry name" value="P-loop containing nucleoside triphosphate hydrolases"/>
    <property type="match status" value="1"/>
</dbReference>
<name>A0A1D9G728_MOOP1</name>
<dbReference type="AlphaFoldDB" id="A0A1D9G728"/>
<reference evidence="2" key="1">
    <citation type="submission" date="2016-10" db="EMBL/GenBank/DDBJ databases">
        <title>Comparative genomics uncovers the prolific and rare metabolic potential of the cyanobacterial genus Moorea.</title>
        <authorList>
            <person name="Leao T."/>
            <person name="Castelao G."/>
            <person name="Korobeynikov A."/>
            <person name="Monroe E.A."/>
            <person name="Podell S."/>
            <person name="Glukhov E."/>
            <person name="Allen E."/>
            <person name="Gerwick W.H."/>
            <person name="Gerwick L."/>
        </authorList>
    </citation>
    <scope>NUCLEOTIDE SEQUENCE [LARGE SCALE GENOMIC DNA]</scope>
    <source>
        <strain evidence="2">JHB</strain>
    </source>
</reference>
<dbReference type="Gene3D" id="3.40.50.300">
    <property type="entry name" value="P-loop containing nucleotide triphosphate hydrolases"/>
    <property type="match status" value="1"/>
</dbReference>
<evidence type="ECO:0000313" key="1">
    <source>
        <dbReference type="EMBL" id="AOY83449.1"/>
    </source>
</evidence>
<evidence type="ECO:0000313" key="2">
    <source>
        <dbReference type="Proteomes" id="UP000176944"/>
    </source>
</evidence>
<accession>A0A1D9G728</accession>
<dbReference type="Proteomes" id="UP000176944">
    <property type="component" value="Chromosome"/>
</dbReference>
<dbReference type="PANTHER" id="PTHR48419:SF1">
    <property type="entry name" value="SULFOTRANSFERASE DOMAIN-CONTAINING PROTEIN"/>
    <property type="match status" value="1"/>
</dbReference>
<dbReference type="PANTHER" id="PTHR48419">
    <property type="entry name" value="SULFOTRANSFERASE DOMAIN-CONTAINING PROTEIN"/>
    <property type="match status" value="1"/>
</dbReference>
<dbReference type="InterPro" id="IPR053226">
    <property type="entry name" value="Pyrrolopyrazine_biosynth_F"/>
</dbReference>